<evidence type="ECO:0000313" key="2">
    <source>
        <dbReference type="EMBL" id="QUT46259.1"/>
    </source>
</evidence>
<evidence type="ECO:0000313" key="4">
    <source>
        <dbReference type="EMBL" id="SUV28652.1"/>
    </source>
</evidence>
<dbReference type="KEGG" id="beg:INE88_03087"/>
<dbReference type="RefSeq" id="WP_004289759.1">
    <property type="nucleotide sequence ID" value="NZ_CABKNQ010000019.1"/>
</dbReference>
<dbReference type="AlphaFoldDB" id="A0A380YQC5"/>
<organism evidence="4 5">
    <name type="scientific">Bacteroides eggerthii</name>
    <dbReference type="NCBI Taxonomy" id="28111"/>
    <lineage>
        <taxon>Bacteria</taxon>
        <taxon>Pseudomonadati</taxon>
        <taxon>Bacteroidota</taxon>
        <taxon>Bacteroidia</taxon>
        <taxon>Bacteroidales</taxon>
        <taxon>Bacteroidaceae</taxon>
        <taxon>Bacteroides</taxon>
    </lineage>
</organism>
<dbReference type="STRING" id="483216.BACEGG_01463"/>
<keyword evidence="7" id="KW-1185">Reference proteome</keyword>
<evidence type="ECO:0000313" key="7">
    <source>
        <dbReference type="Proteomes" id="UP000335496"/>
    </source>
</evidence>
<dbReference type="Proteomes" id="UP000291917">
    <property type="component" value="Unassembled WGS sequence"/>
</dbReference>
<evidence type="ECO:0000313" key="5">
    <source>
        <dbReference type="Proteomes" id="UP000254424"/>
    </source>
</evidence>
<dbReference type="EMBL" id="RCXL01000014">
    <property type="protein sequence ID" value="RYT73193.1"/>
    <property type="molecule type" value="Genomic_DNA"/>
</dbReference>
<dbReference type="EMBL" id="VVZX01000013">
    <property type="protein sequence ID" value="KAA5273553.1"/>
    <property type="molecule type" value="Genomic_DNA"/>
</dbReference>
<reference evidence="1 7" key="2">
    <citation type="journal article" date="2019" name="Nat. Med.">
        <title>A library of human gut bacterial isolates paired with longitudinal multiomics data enables mechanistic microbiome research.</title>
        <authorList>
            <person name="Poyet M."/>
            <person name="Groussin M."/>
            <person name="Gibbons S.M."/>
            <person name="Avila-Pacheco J."/>
            <person name="Jiang X."/>
            <person name="Kearney S.M."/>
            <person name="Perrotta A.R."/>
            <person name="Berdy B."/>
            <person name="Zhao S."/>
            <person name="Lieberman T.D."/>
            <person name="Swanson P.K."/>
            <person name="Smith M."/>
            <person name="Roesemann S."/>
            <person name="Alexander J.E."/>
            <person name="Rich S.A."/>
            <person name="Livny J."/>
            <person name="Vlamakis H."/>
            <person name="Clish C."/>
            <person name="Bullock K."/>
            <person name="Deik A."/>
            <person name="Scott J."/>
            <person name="Pierce K.A."/>
            <person name="Xavier R.J."/>
            <person name="Alm E.J."/>
        </authorList>
    </citation>
    <scope>NUCLEOTIDE SEQUENCE [LARGE SCALE GENOMIC DNA]</scope>
    <source>
        <strain evidence="1 7">BIOML-A1</strain>
    </source>
</reference>
<proteinExistence type="predicted"/>
<accession>A0A380YQC5</accession>
<reference evidence="3 6" key="3">
    <citation type="journal article" date="2019" name="Science, e1252229">
        <title>Invertible promoters mediate bacterial phase variation, antibiotic resistance, and host adaptation in the gut.</title>
        <authorList>
            <person name="Jiang X."/>
            <person name="Hall A.B."/>
            <person name="Arthur T.D."/>
            <person name="Plichta D.R."/>
            <person name="Covington C.T."/>
            <person name="Poyet M."/>
            <person name="Crothers J."/>
            <person name="Moses P.L."/>
            <person name="Tolonen A.C."/>
            <person name="Vlamakis H."/>
            <person name="Alm E.J."/>
            <person name="Xavier R.J."/>
        </authorList>
    </citation>
    <scope>NUCLEOTIDE SEQUENCE [LARGE SCALE GENOMIC DNA]</scope>
    <source>
        <strain evidence="6">bj_0095</strain>
        <strain evidence="3">Bj_0095</strain>
    </source>
</reference>
<dbReference type="Proteomes" id="UP000679226">
    <property type="component" value="Chromosome"/>
</dbReference>
<evidence type="ECO:0000313" key="3">
    <source>
        <dbReference type="EMBL" id="RYT73193.1"/>
    </source>
</evidence>
<protein>
    <submittedName>
        <fullName evidence="4">Uncharacterized protein</fullName>
    </submittedName>
</protein>
<reference evidence="2" key="4">
    <citation type="journal article" date="2021" name="PLoS Genet.">
        <title>Mobile Type VI secretion system loci of the gut Bacteroidales display extensive intra-ecosystem transfer, multi-species spread and geographical clustering.</title>
        <authorList>
            <person name="Garcia-Bayona L."/>
            <person name="Coyne M.J."/>
            <person name="Comstock L.E."/>
        </authorList>
    </citation>
    <scope>NUCLEOTIDE SEQUENCE</scope>
    <source>
        <strain evidence="2">CL11T00C20</strain>
    </source>
</reference>
<reference evidence="4 5" key="1">
    <citation type="submission" date="2018-06" db="EMBL/GenBank/DDBJ databases">
        <authorList>
            <consortium name="Pathogen Informatics"/>
            <person name="Doyle S."/>
        </authorList>
    </citation>
    <scope>NUCLEOTIDE SEQUENCE [LARGE SCALE GENOMIC DNA]</scope>
    <source>
        <strain evidence="4 5">NCTC11155</strain>
    </source>
</reference>
<dbReference type="Proteomes" id="UP000254424">
    <property type="component" value="Unassembled WGS sequence"/>
</dbReference>
<sequence>MGKIILDDNYIKSLPITTNRIEVSWDKDKFFAKYSIVSYYSTDPERKNLAYEQLGNVPFISVTGIKNRWGAQHFPSVQFFILTTKGKEQEVLNSLRAYNDVKAWNNTLEKYKDKLQQRIIASLAINSLGKKKNSNMMYNDGSLLVCDDKNFGARKSRKELVCLKIEVNEYMNLTARTTSFSNPFNEKDLLRHRTCVFQISKDLDGEFWSGQSVKPIIIKSVKSGEYDLKKLFIQKKNFKDNKNLVPYWPYNVEDYAHGKLYVIWQVVESVNDAFKGILDIKFTDSQIIHYDECKTKDGILALAQEYLAGRSISFEDPFQTNGSKSVISNFKNEAQEIMSGFLVFPKKPTPDDIIIKLCEPKEEGCEVTQYSQSMVRLSNNGNALQHITYYGDEKLDLLDTPSVRRILIELIVKDSLAKRIMPKPLANMLEGWNAIRYKINQGNVHGASLKIDNQGSIDVEQYGLSQDNQGEDFEDFISQKLKYFDYDKIRGARDYMALVKDGNVYFIVDTDEIPILDVNLIDEAYSKVANNGETVAMFKRKKVAHKYLRGYIGFHLWKTDGIDGNPEGSYSYISGTNSESMKITPKTKMDKMPRARRIFILHKENPELIDQQILEICKMLKFGFGRWNELMTYPFPFKFLQEYLDDAAETAYSLHWKDITLRKDL</sequence>
<evidence type="ECO:0000313" key="1">
    <source>
        <dbReference type="EMBL" id="KAA5273553.1"/>
    </source>
</evidence>
<dbReference type="GeneID" id="93070544"/>
<name>A0A380YQC5_9BACE</name>
<dbReference type="EMBL" id="UFSX01000001">
    <property type="protein sequence ID" value="SUV28652.1"/>
    <property type="molecule type" value="Genomic_DNA"/>
</dbReference>
<gene>
    <name evidence="3" type="ORF">EAJ03_10000</name>
    <name evidence="1" type="ORF">F2Z23_10590</name>
    <name evidence="2" type="ORF">INE88_03087</name>
    <name evidence="4" type="ORF">NCTC11155_00604</name>
</gene>
<dbReference type="OrthoDB" id="5826790at2"/>
<dbReference type="EMBL" id="CP072227">
    <property type="protein sequence ID" value="QUT46259.1"/>
    <property type="molecule type" value="Genomic_DNA"/>
</dbReference>
<dbReference type="Proteomes" id="UP000335496">
    <property type="component" value="Unassembled WGS sequence"/>
</dbReference>
<evidence type="ECO:0000313" key="6">
    <source>
        <dbReference type="Proteomes" id="UP000291917"/>
    </source>
</evidence>